<organism evidence="2 3">
    <name type="scientific">Naegleria lovaniensis</name>
    <name type="common">Amoeba</name>
    <dbReference type="NCBI Taxonomy" id="51637"/>
    <lineage>
        <taxon>Eukaryota</taxon>
        <taxon>Discoba</taxon>
        <taxon>Heterolobosea</taxon>
        <taxon>Tetramitia</taxon>
        <taxon>Eutetramitia</taxon>
        <taxon>Vahlkampfiidae</taxon>
        <taxon>Naegleria</taxon>
    </lineage>
</organism>
<evidence type="ECO:0000313" key="3">
    <source>
        <dbReference type="Proteomes" id="UP000816034"/>
    </source>
</evidence>
<name>A0AA88GTY0_NAELO</name>
<dbReference type="EMBL" id="PYSW02000017">
    <property type="protein sequence ID" value="KAG2385746.1"/>
    <property type="molecule type" value="Genomic_DNA"/>
</dbReference>
<feature type="compositionally biased region" description="Polar residues" evidence="1">
    <location>
        <begin position="1"/>
        <end position="10"/>
    </location>
</feature>
<reference evidence="2 3" key="1">
    <citation type="journal article" date="2018" name="BMC Genomics">
        <title>The genome of Naegleria lovaniensis, the basis for a comparative approach to unravel pathogenicity factors of the human pathogenic amoeba N. fowleri.</title>
        <authorList>
            <person name="Liechti N."/>
            <person name="Schurch N."/>
            <person name="Bruggmann R."/>
            <person name="Wittwer M."/>
        </authorList>
    </citation>
    <scope>NUCLEOTIDE SEQUENCE [LARGE SCALE GENOMIC DNA]</scope>
    <source>
        <strain evidence="2 3">ATCC 30569</strain>
    </source>
</reference>
<protein>
    <submittedName>
        <fullName evidence="2">Uncharacterized protein</fullName>
    </submittedName>
</protein>
<accession>A0AA88GTY0</accession>
<sequence>MVTTVATDSTLTHEKGIHSLEKSLEQHSSSSTTTPSILLHVSWSQKIEHTKHEMDYLLKHHIETCSAFTNHDLEQYHAILREDHQEEEEGKD</sequence>
<proteinExistence type="predicted"/>
<comment type="caution">
    <text evidence="2">The sequence shown here is derived from an EMBL/GenBank/DDBJ whole genome shotgun (WGS) entry which is preliminary data.</text>
</comment>
<dbReference type="GeneID" id="68095350"/>
<dbReference type="Proteomes" id="UP000816034">
    <property type="component" value="Unassembled WGS sequence"/>
</dbReference>
<keyword evidence="3" id="KW-1185">Reference proteome</keyword>
<gene>
    <name evidence="2" type="ORF">C9374_002895</name>
</gene>
<feature type="compositionally biased region" description="Basic and acidic residues" evidence="1">
    <location>
        <begin position="11"/>
        <end position="25"/>
    </location>
</feature>
<dbReference type="AlphaFoldDB" id="A0AA88GTY0"/>
<dbReference type="RefSeq" id="XP_044549739.1">
    <property type="nucleotide sequence ID" value="XM_044692362.1"/>
</dbReference>
<feature type="region of interest" description="Disordered" evidence="1">
    <location>
        <begin position="1"/>
        <end position="31"/>
    </location>
</feature>
<evidence type="ECO:0000256" key="1">
    <source>
        <dbReference type="SAM" id="MobiDB-lite"/>
    </source>
</evidence>
<evidence type="ECO:0000313" key="2">
    <source>
        <dbReference type="EMBL" id="KAG2385746.1"/>
    </source>
</evidence>